<feature type="region of interest" description="Disordered" evidence="1">
    <location>
        <begin position="1"/>
        <end position="31"/>
    </location>
</feature>
<protein>
    <submittedName>
        <fullName evidence="2">Uncharacterized protein</fullName>
    </submittedName>
</protein>
<dbReference type="AlphaFoldDB" id="A0A0G0H2T5"/>
<dbReference type="STRING" id="1618481.US54_C0066G0001"/>
<gene>
    <name evidence="2" type="ORF">US54_C0066G0001</name>
</gene>
<proteinExistence type="predicted"/>
<accession>A0A0G0H2T5</accession>
<sequence length="101" mass="11563">MEYEKAVAPDFTEVQPPVIHTTPKPETDPTANWKTYRNIEYGFSVDYPDNLAVVEAISAESYEDGLNNYEQVWSGDLSSSMQHPKITYKSYHKVIAVHHPF</sequence>
<dbReference type="EMBL" id="LBTJ01000066">
    <property type="protein sequence ID" value="KKQ36477.1"/>
    <property type="molecule type" value="Genomic_DNA"/>
</dbReference>
<evidence type="ECO:0000256" key="1">
    <source>
        <dbReference type="SAM" id="MobiDB-lite"/>
    </source>
</evidence>
<evidence type="ECO:0000313" key="2">
    <source>
        <dbReference type="EMBL" id="KKQ36477.1"/>
    </source>
</evidence>
<organism evidence="2 3">
    <name type="scientific">Candidatus Roizmanbacteria bacterium GW2011_GWA2_37_7</name>
    <dbReference type="NCBI Taxonomy" id="1618481"/>
    <lineage>
        <taxon>Bacteria</taxon>
        <taxon>Candidatus Roizmaniibacteriota</taxon>
    </lineage>
</organism>
<comment type="caution">
    <text evidence="2">The sequence shown here is derived from an EMBL/GenBank/DDBJ whole genome shotgun (WGS) entry which is preliminary data.</text>
</comment>
<evidence type="ECO:0000313" key="3">
    <source>
        <dbReference type="Proteomes" id="UP000034471"/>
    </source>
</evidence>
<reference evidence="2 3" key="1">
    <citation type="journal article" date="2015" name="Nature">
        <title>rRNA introns, odd ribosomes, and small enigmatic genomes across a large radiation of phyla.</title>
        <authorList>
            <person name="Brown C.T."/>
            <person name="Hug L.A."/>
            <person name="Thomas B.C."/>
            <person name="Sharon I."/>
            <person name="Castelle C.J."/>
            <person name="Singh A."/>
            <person name="Wilkins M.J."/>
            <person name="Williams K.H."/>
            <person name="Banfield J.F."/>
        </authorList>
    </citation>
    <scope>NUCLEOTIDE SEQUENCE [LARGE SCALE GENOMIC DNA]</scope>
</reference>
<name>A0A0G0H2T5_9BACT</name>
<dbReference type="Proteomes" id="UP000034471">
    <property type="component" value="Unassembled WGS sequence"/>
</dbReference>